<dbReference type="InterPro" id="IPR011992">
    <property type="entry name" value="EF-hand-dom_pair"/>
</dbReference>
<dbReference type="GO" id="GO:0005765">
    <property type="term" value="C:lysosomal membrane"/>
    <property type="evidence" value="ECO:0007669"/>
    <property type="project" value="InterPro"/>
</dbReference>
<evidence type="ECO:0000256" key="1">
    <source>
        <dbReference type="ARBA" id="ARBA00004141"/>
    </source>
</evidence>
<dbReference type="InterPro" id="IPR028801">
    <property type="entry name" value="TPC1_animal"/>
</dbReference>
<comment type="subcellular location">
    <subcellularLocation>
        <location evidence="1">Membrane</location>
        <topology evidence="1">Multi-pass membrane protein</topology>
    </subcellularLocation>
</comment>
<dbReference type="InterPro" id="IPR002048">
    <property type="entry name" value="EF_hand_dom"/>
</dbReference>
<dbReference type="EMBL" id="CAJPIZ010041504">
    <property type="protein sequence ID" value="CAG2121729.1"/>
    <property type="molecule type" value="Genomic_DNA"/>
</dbReference>
<name>A0A7R9LV82_9ACAR</name>
<dbReference type="PROSITE" id="PS50222">
    <property type="entry name" value="EF_HAND_2"/>
    <property type="match status" value="1"/>
</dbReference>
<evidence type="ECO:0000259" key="7">
    <source>
        <dbReference type="PROSITE" id="PS50222"/>
    </source>
</evidence>
<dbReference type="EMBL" id="OC896079">
    <property type="protein sequence ID" value="CAD7647922.1"/>
    <property type="molecule type" value="Genomic_DNA"/>
</dbReference>
<dbReference type="PROSITE" id="PS00018">
    <property type="entry name" value="EF_HAND_1"/>
    <property type="match status" value="1"/>
</dbReference>
<dbReference type="InterPro" id="IPR018247">
    <property type="entry name" value="EF_Hand_1_Ca_BS"/>
</dbReference>
<feature type="domain" description="EF-hand" evidence="7">
    <location>
        <begin position="97"/>
        <end position="124"/>
    </location>
</feature>
<evidence type="ECO:0000256" key="6">
    <source>
        <dbReference type="SAM" id="Phobius"/>
    </source>
</evidence>
<keyword evidence="3" id="KW-0106">Calcium</keyword>
<dbReference type="Gene3D" id="1.20.120.350">
    <property type="entry name" value="Voltage-gated potassium channels. Chain C"/>
    <property type="match status" value="1"/>
</dbReference>
<dbReference type="OrthoDB" id="10068803at2759"/>
<dbReference type="Proteomes" id="UP000759131">
    <property type="component" value="Unassembled WGS sequence"/>
</dbReference>
<keyword evidence="2 6" id="KW-0812">Transmembrane</keyword>
<keyword evidence="5 6" id="KW-0472">Membrane</keyword>
<dbReference type="SUPFAM" id="SSF47473">
    <property type="entry name" value="EF-hand"/>
    <property type="match status" value="1"/>
</dbReference>
<evidence type="ECO:0000256" key="4">
    <source>
        <dbReference type="ARBA" id="ARBA00022989"/>
    </source>
</evidence>
<organism evidence="8">
    <name type="scientific">Medioppia subpectinata</name>
    <dbReference type="NCBI Taxonomy" id="1979941"/>
    <lineage>
        <taxon>Eukaryota</taxon>
        <taxon>Metazoa</taxon>
        <taxon>Ecdysozoa</taxon>
        <taxon>Arthropoda</taxon>
        <taxon>Chelicerata</taxon>
        <taxon>Arachnida</taxon>
        <taxon>Acari</taxon>
        <taxon>Acariformes</taxon>
        <taxon>Sarcoptiformes</taxon>
        <taxon>Oribatida</taxon>
        <taxon>Brachypylina</taxon>
        <taxon>Oppioidea</taxon>
        <taxon>Oppiidae</taxon>
        <taxon>Medioppia</taxon>
    </lineage>
</organism>
<evidence type="ECO:0000313" key="8">
    <source>
        <dbReference type="EMBL" id="CAD7647922.1"/>
    </source>
</evidence>
<dbReference type="PANTHER" id="PTHR46474:SF1">
    <property type="entry name" value="TWO PORE CHANNEL PROTEIN 1"/>
    <property type="match status" value="1"/>
</dbReference>
<dbReference type="PANTHER" id="PTHR46474">
    <property type="entry name" value="TWO PORE CALCIUM CHANNEL PROTEIN 1"/>
    <property type="match status" value="1"/>
</dbReference>
<evidence type="ECO:0000256" key="2">
    <source>
        <dbReference type="ARBA" id="ARBA00022692"/>
    </source>
</evidence>
<evidence type="ECO:0000256" key="5">
    <source>
        <dbReference type="ARBA" id="ARBA00023136"/>
    </source>
</evidence>
<evidence type="ECO:0000256" key="3">
    <source>
        <dbReference type="ARBA" id="ARBA00022837"/>
    </source>
</evidence>
<evidence type="ECO:0000313" key="9">
    <source>
        <dbReference type="Proteomes" id="UP000759131"/>
    </source>
</evidence>
<dbReference type="InterPro" id="IPR027359">
    <property type="entry name" value="Volt_channel_dom_sf"/>
</dbReference>
<dbReference type="Pfam" id="PF00520">
    <property type="entry name" value="Ion_trans"/>
    <property type="match status" value="1"/>
</dbReference>
<dbReference type="GO" id="GO:0010008">
    <property type="term" value="C:endosome membrane"/>
    <property type="evidence" value="ECO:0007669"/>
    <property type="project" value="TreeGrafter"/>
</dbReference>
<feature type="non-terminal residue" evidence="8">
    <location>
        <position position="238"/>
    </location>
</feature>
<feature type="transmembrane region" description="Helical" evidence="6">
    <location>
        <begin position="12"/>
        <end position="38"/>
    </location>
</feature>
<feature type="transmembrane region" description="Helical" evidence="6">
    <location>
        <begin position="157"/>
        <end position="175"/>
    </location>
</feature>
<dbReference type="GO" id="GO:0022832">
    <property type="term" value="F:voltage-gated channel activity"/>
    <property type="evidence" value="ECO:0007669"/>
    <property type="project" value="InterPro"/>
</dbReference>
<dbReference type="GO" id="GO:0005216">
    <property type="term" value="F:monoatomic ion channel activity"/>
    <property type="evidence" value="ECO:0007669"/>
    <property type="project" value="InterPro"/>
</dbReference>
<accession>A0A7R9LV82</accession>
<reference evidence="8" key="1">
    <citation type="submission" date="2020-11" db="EMBL/GenBank/DDBJ databases">
        <authorList>
            <person name="Tran Van P."/>
        </authorList>
    </citation>
    <scope>NUCLEOTIDE SEQUENCE</scope>
</reference>
<dbReference type="InterPro" id="IPR005821">
    <property type="entry name" value="Ion_trans_dom"/>
</dbReference>
<sequence length="238" mass="28332">MMPSYHMNRISSVFFIAFLIIHLYFLMNIMLAVVYEAFTRIEKDKFRKLLLHRRKACRLAFALLVTQKTPTKISFKHFEGLMQYYKPGATRLETYLMFKTLDTNRSGYLTLNEFYDIYEVCEFKWESKNTTEWFADIDNKWLKTFCRLVYRLVAHKWFDISVYAMIAISAVYQLIEAIVRSSSIDSYHLKLELIYATPLSLIFVSLYGLEACLKLIGFGLIQYFRRGWNRFDFAITCL</sequence>
<feature type="transmembrane region" description="Helical" evidence="6">
    <location>
        <begin position="195"/>
        <end position="221"/>
    </location>
</feature>
<protein>
    <recommendedName>
        <fullName evidence="7">EF-hand domain-containing protein</fullName>
    </recommendedName>
</protein>
<gene>
    <name evidence="8" type="ORF">OSB1V03_LOCUS21675</name>
</gene>
<keyword evidence="4 6" id="KW-1133">Transmembrane helix</keyword>
<dbReference type="AlphaFoldDB" id="A0A7R9LV82"/>
<dbReference type="Gene3D" id="1.10.287.70">
    <property type="match status" value="1"/>
</dbReference>
<proteinExistence type="predicted"/>
<keyword evidence="9" id="KW-1185">Reference proteome</keyword>
<dbReference type="GO" id="GO:0005509">
    <property type="term" value="F:calcium ion binding"/>
    <property type="evidence" value="ECO:0007669"/>
    <property type="project" value="InterPro"/>
</dbReference>